<dbReference type="Proteomes" id="UP000635071">
    <property type="component" value="Unassembled WGS sequence"/>
</dbReference>
<keyword evidence="2" id="KW-1185">Reference proteome</keyword>
<comment type="caution">
    <text evidence="1">The sequence shown here is derived from an EMBL/GenBank/DDBJ whole genome shotgun (WGS) entry which is preliminary data.</text>
</comment>
<reference evidence="1" key="1">
    <citation type="journal article" date="2014" name="Int. J. Syst. Evol. Microbiol.">
        <title>Complete genome sequence of Corynebacterium casei LMG S-19264T (=DSM 44701T), isolated from a smear-ripened cheese.</title>
        <authorList>
            <consortium name="US DOE Joint Genome Institute (JGI-PGF)"/>
            <person name="Walter F."/>
            <person name="Albersmeier A."/>
            <person name="Kalinowski J."/>
            <person name="Ruckert C."/>
        </authorList>
    </citation>
    <scope>NUCLEOTIDE SEQUENCE</scope>
    <source>
        <strain evidence="1">CGMCC 1.15519</strain>
    </source>
</reference>
<gene>
    <name evidence="1" type="ORF">GCM10011529_31110</name>
</gene>
<accession>A0A917ECH1</accession>
<dbReference type="AlphaFoldDB" id="A0A917ECH1"/>
<reference evidence="1" key="2">
    <citation type="submission" date="2020-09" db="EMBL/GenBank/DDBJ databases">
        <authorList>
            <person name="Sun Q."/>
            <person name="Zhou Y."/>
        </authorList>
    </citation>
    <scope>NUCLEOTIDE SEQUENCE</scope>
    <source>
        <strain evidence="1">CGMCC 1.15519</strain>
    </source>
</reference>
<sequence>MFNLGSRLTQAIHDPSGGNGIIAGKMYQLLLEIVEGVTRPEYRSCHEFHALRAASTAAVNSAKATSFETR</sequence>
<evidence type="ECO:0000313" key="1">
    <source>
        <dbReference type="EMBL" id="GGE22284.1"/>
    </source>
</evidence>
<organism evidence="1 2">
    <name type="scientific">Sandarakinorhabdus glacialis</name>
    <dbReference type="NCBI Taxonomy" id="1614636"/>
    <lineage>
        <taxon>Bacteria</taxon>
        <taxon>Pseudomonadati</taxon>
        <taxon>Pseudomonadota</taxon>
        <taxon>Alphaproteobacteria</taxon>
        <taxon>Sphingomonadales</taxon>
        <taxon>Sphingosinicellaceae</taxon>
        <taxon>Sandarakinorhabdus</taxon>
    </lineage>
</organism>
<name>A0A917ECH1_9SPHN</name>
<dbReference type="EMBL" id="BMJM01000020">
    <property type="protein sequence ID" value="GGE22284.1"/>
    <property type="molecule type" value="Genomic_DNA"/>
</dbReference>
<evidence type="ECO:0000313" key="2">
    <source>
        <dbReference type="Proteomes" id="UP000635071"/>
    </source>
</evidence>
<protein>
    <submittedName>
        <fullName evidence="1">Uncharacterized protein</fullName>
    </submittedName>
</protein>
<proteinExistence type="predicted"/>